<proteinExistence type="predicted"/>
<dbReference type="Proteomes" id="UP000245790">
    <property type="component" value="Unassembled WGS sequence"/>
</dbReference>
<dbReference type="Pfam" id="PF14321">
    <property type="entry name" value="DUF4382"/>
    <property type="match status" value="1"/>
</dbReference>
<dbReference type="RefSeq" id="WP_170115192.1">
    <property type="nucleotide sequence ID" value="NZ_QGGU01000005.1"/>
</dbReference>
<accession>A0A316FT16</accession>
<keyword evidence="1" id="KW-0732">Signal</keyword>
<protein>
    <submittedName>
        <fullName evidence="3">Uncharacterized protein DUF4382</fullName>
    </submittedName>
</protein>
<feature type="domain" description="DUF4382" evidence="2">
    <location>
        <begin position="33"/>
        <end position="178"/>
    </location>
</feature>
<evidence type="ECO:0000259" key="2">
    <source>
        <dbReference type="Pfam" id="PF14321"/>
    </source>
</evidence>
<reference evidence="3 4" key="1">
    <citation type="submission" date="2018-05" db="EMBL/GenBank/DDBJ databases">
        <title>Genomic Encyclopedia of Type Strains, Phase IV (KMG-IV): sequencing the most valuable type-strain genomes for metagenomic binning, comparative biology and taxonomic classification.</title>
        <authorList>
            <person name="Goeker M."/>
        </authorList>
    </citation>
    <scope>NUCLEOTIDE SEQUENCE [LARGE SCALE GENOMIC DNA]</scope>
    <source>
        <strain evidence="3 4">DSM 25350</strain>
    </source>
</reference>
<evidence type="ECO:0000313" key="4">
    <source>
        <dbReference type="Proteomes" id="UP000245790"/>
    </source>
</evidence>
<evidence type="ECO:0000313" key="3">
    <source>
        <dbReference type="EMBL" id="PWK51901.1"/>
    </source>
</evidence>
<dbReference type="InterPro" id="IPR025491">
    <property type="entry name" value="DUF4382"/>
</dbReference>
<comment type="caution">
    <text evidence="3">The sequence shown here is derived from an EMBL/GenBank/DDBJ whole genome shotgun (WGS) entry which is preliminary data.</text>
</comment>
<dbReference type="AlphaFoldDB" id="A0A316FT16"/>
<keyword evidence="4" id="KW-1185">Reference proteome</keyword>
<gene>
    <name evidence="3" type="ORF">C8D97_105217</name>
</gene>
<feature type="signal peptide" evidence="1">
    <location>
        <begin position="1"/>
        <end position="22"/>
    </location>
</feature>
<organism evidence="3 4">
    <name type="scientific">Pleionea mediterranea</name>
    <dbReference type="NCBI Taxonomy" id="523701"/>
    <lineage>
        <taxon>Bacteria</taxon>
        <taxon>Pseudomonadati</taxon>
        <taxon>Pseudomonadota</taxon>
        <taxon>Gammaproteobacteria</taxon>
        <taxon>Oceanospirillales</taxon>
        <taxon>Pleioneaceae</taxon>
        <taxon>Pleionea</taxon>
    </lineage>
</organism>
<sequence length="296" mass="32048">MITNAKKRVLASILLTSAFVISGCDNSSNDTSYLSIAVKDAPIDGATRVMVQFEGIELKPKDGNSFEIDLSEIQSVNLLDYQGSNSLQLFNDVAIEPGEYNWIRLKVNAQQQAMDSFIEFDTGAMYSLYIPSGSQTGLKLNNGFTAPANGEADFTIDFDLRQSIHQPGNASDDYFLRPVLRIVDNTQVGHIEGTVAANLVAGETCGEVNAVYLYDTSELAVDDIGSANPPQTTATVKLENNSNLAYSLGFILPGDYTLALTCQADLDDPETDDDLVFIAELPVTVEADQTATINFE</sequence>
<dbReference type="EMBL" id="QGGU01000005">
    <property type="protein sequence ID" value="PWK51901.1"/>
    <property type="molecule type" value="Genomic_DNA"/>
</dbReference>
<dbReference type="PROSITE" id="PS51257">
    <property type="entry name" value="PROKAR_LIPOPROTEIN"/>
    <property type="match status" value="1"/>
</dbReference>
<evidence type="ECO:0000256" key="1">
    <source>
        <dbReference type="SAM" id="SignalP"/>
    </source>
</evidence>
<feature type="chain" id="PRO_5016385205" evidence="1">
    <location>
        <begin position="23"/>
        <end position="296"/>
    </location>
</feature>
<name>A0A316FT16_9GAMM</name>